<dbReference type="AlphaFoldDB" id="A0A0G1FUQ9"/>
<feature type="domain" description="Glycosyltransferase 2-like" evidence="1">
    <location>
        <begin position="94"/>
        <end position="200"/>
    </location>
</feature>
<accession>A0A0G1FUQ9</accession>
<dbReference type="SUPFAM" id="SSF53448">
    <property type="entry name" value="Nucleotide-diphospho-sugar transferases"/>
    <property type="match status" value="1"/>
</dbReference>
<keyword evidence="2" id="KW-0328">Glycosyltransferase</keyword>
<name>A0A0G1FUQ9_9BACT</name>
<dbReference type="Pfam" id="PF00535">
    <property type="entry name" value="Glycos_transf_2"/>
    <property type="match status" value="2"/>
</dbReference>
<comment type="caution">
    <text evidence="2">The sequence shown here is derived from an EMBL/GenBank/DDBJ whole genome shotgun (WGS) entry which is preliminary data.</text>
</comment>
<dbReference type="InterPro" id="IPR029044">
    <property type="entry name" value="Nucleotide-diphossugar_trans"/>
</dbReference>
<evidence type="ECO:0000313" key="3">
    <source>
        <dbReference type="Proteomes" id="UP000034894"/>
    </source>
</evidence>
<reference evidence="2 3" key="1">
    <citation type="journal article" date="2015" name="Nature">
        <title>rRNA introns, odd ribosomes, and small enigmatic genomes across a large radiation of phyla.</title>
        <authorList>
            <person name="Brown C.T."/>
            <person name="Hug L.A."/>
            <person name="Thomas B.C."/>
            <person name="Sharon I."/>
            <person name="Castelle C.J."/>
            <person name="Singh A."/>
            <person name="Wilkins M.J."/>
            <person name="Williams K.H."/>
            <person name="Banfield J.F."/>
        </authorList>
    </citation>
    <scope>NUCLEOTIDE SEQUENCE [LARGE SCALE GENOMIC DNA]</scope>
</reference>
<dbReference type="PANTHER" id="PTHR10859:SF91">
    <property type="entry name" value="DOLICHYL-PHOSPHATE BETA-GLUCOSYLTRANSFERASE"/>
    <property type="match status" value="1"/>
</dbReference>
<dbReference type="GO" id="GO:0006487">
    <property type="term" value="P:protein N-linked glycosylation"/>
    <property type="evidence" value="ECO:0007669"/>
    <property type="project" value="TreeGrafter"/>
</dbReference>
<dbReference type="InterPro" id="IPR001173">
    <property type="entry name" value="Glyco_trans_2-like"/>
</dbReference>
<dbReference type="Gene3D" id="3.90.550.10">
    <property type="entry name" value="Spore Coat Polysaccharide Biosynthesis Protein SpsA, Chain A"/>
    <property type="match status" value="1"/>
</dbReference>
<dbReference type="Proteomes" id="UP000034894">
    <property type="component" value="Unassembled WGS sequence"/>
</dbReference>
<evidence type="ECO:0000259" key="1">
    <source>
        <dbReference type="Pfam" id="PF00535"/>
    </source>
</evidence>
<dbReference type="PANTHER" id="PTHR10859">
    <property type="entry name" value="GLYCOSYL TRANSFERASE"/>
    <property type="match status" value="1"/>
</dbReference>
<keyword evidence="2" id="KW-0808">Transferase</keyword>
<dbReference type="EMBL" id="LCFP01000001">
    <property type="protein sequence ID" value="KKS98726.1"/>
    <property type="molecule type" value="Genomic_DNA"/>
</dbReference>
<evidence type="ECO:0000313" key="2">
    <source>
        <dbReference type="EMBL" id="KKS98726.1"/>
    </source>
</evidence>
<protein>
    <submittedName>
        <fullName evidence="2">Dolichyl-phosphate beta-D-mannosyltransferase</fullName>
    </submittedName>
</protein>
<organism evidence="2 3">
    <name type="scientific">Candidatus Gottesmanbacteria bacterium GW2011_GWA2_43_14</name>
    <dbReference type="NCBI Taxonomy" id="1618443"/>
    <lineage>
        <taxon>Bacteria</taxon>
        <taxon>Candidatus Gottesmaniibacteriota</taxon>
    </lineage>
</organism>
<dbReference type="GO" id="GO:0016757">
    <property type="term" value="F:glycosyltransferase activity"/>
    <property type="evidence" value="ECO:0007669"/>
    <property type="project" value="UniProtKB-KW"/>
</dbReference>
<sequence length="295" mass="33447">MKTISLVIPVYNEEARLDKTFSSLASFSLPGGLMLEKVIFVDDGSTDGTVKKIKEFIKSSTWEESWLHSVQPATVPGGAKTSTIPGVSVNLQLVSYKENRGKGYAIAAGMKESTSDYSLFLDADMSTDLSEVRKFMPSIRERIPIIIGTRKNSHSTVVRHQPFIRESLGKAFTLLSNLILNTWVSDFTCGFKAFSREAKDALFPNLKIEDWGFDAELMFLGRIAGFEYKEIPVIWSDDRRSKVNIIKDAPKSFWDLIYIRIMDVFGSYETGIKRTELRWFQMLAKAVKTIRSYLF</sequence>
<gene>
    <name evidence="2" type="ORF">UV73_C0001G0247</name>
</gene>
<proteinExistence type="predicted"/>
<feature type="domain" description="Glycosyltransferase 2-like" evidence="1">
    <location>
        <begin position="5"/>
        <end position="58"/>
    </location>
</feature>
<dbReference type="STRING" id="1618443.UV73_C0001G0247"/>